<evidence type="ECO:0000313" key="1">
    <source>
        <dbReference type="EMBL" id="OAH46527.1"/>
    </source>
</evidence>
<comment type="caution">
    <text evidence="1">The sequence shown here is derived from an EMBL/GenBank/DDBJ whole genome shotgun (WGS) entry which is preliminary data.</text>
</comment>
<evidence type="ECO:0000313" key="2">
    <source>
        <dbReference type="Proteomes" id="UP000077262"/>
    </source>
</evidence>
<organism evidence="1 2">
    <name type="scientific">Sphingobium yanoikuyae</name>
    <name type="common">Sphingomonas yanoikuyae</name>
    <dbReference type="NCBI Taxonomy" id="13690"/>
    <lineage>
        <taxon>Bacteria</taxon>
        <taxon>Pseudomonadati</taxon>
        <taxon>Pseudomonadota</taxon>
        <taxon>Alphaproteobacteria</taxon>
        <taxon>Sphingomonadales</taxon>
        <taxon>Sphingomonadaceae</taxon>
        <taxon>Sphingobium</taxon>
    </lineage>
</organism>
<proteinExistence type="predicted"/>
<gene>
    <name evidence="1" type="ORF">AX777_01275</name>
</gene>
<dbReference type="Proteomes" id="UP000077262">
    <property type="component" value="Unassembled WGS sequence"/>
</dbReference>
<dbReference type="SUPFAM" id="SSF69279">
    <property type="entry name" value="Phage tail proteins"/>
    <property type="match status" value="1"/>
</dbReference>
<name>A0A177K094_SPHYA</name>
<evidence type="ECO:0008006" key="3">
    <source>
        <dbReference type="Google" id="ProtNLM"/>
    </source>
</evidence>
<dbReference type="EMBL" id="LSTR01000020">
    <property type="protein sequence ID" value="OAH46527.1"/>
    <property type="molecule type" value="Genomic_DNA"/>
</dbReference>
<dbReference type="AlphaFoldDB" id="A0A177K094"/>
<protein>
    <recommendedName>
        <fullName evidence="3">Phage late control D family protein</fullName>
    </recommendedName>
</protein>
<reference evidence="1 2" key="1">
    <citation type="submission" date="2016-02" db="EMBL/GenBank/DDBJ databases">
        <authorList>
            <person name="Wen L."/>
            <person name="He K."/>
            <person name="Yang H."/>
        </authorList>
    </citation>
    <scope>NUCLEOTIDE SEQUENCE [LARGE SCALE GENOMIC DNA]</scope>
    <source>
        <strain evidence="1 2">CD09_2</strain>
    </source>
</reference>
<dbReference type="OrthoDB" id="4070623at2"/>
<dbReference type="RefSeq" id="WP_017498953.1">
    <property type="nucleotide sequence ID" value="NZ_LSTR01000020.1"/>
</dbReference>
<accession>A0A177K094</accession>
<sequence length="374" mass="41095">MLLTERNSAPGDFYVPGASICIGTDGANMRERYGLHFTQVEVDLQVSVQGTFRFTIPRAFDNERSDFFTPSGDPLMPLIKLGARVWIRMGYGDLRATTPLISGYITAVSTGFAEGGAPDIEVTGMDATFVMTLGTSEHRLENRTVQDAVQEVAQKNGLSLDFSGNAPANITLDSNLQSDLDFLRKVVEIFSKSGAKWEFFARSSFGRDMLVVRPRTELKHPLLTLVWGGDLISFKPEINLGNQVQSVKVYGWDEVKKKEIIGTAPTASGPKSEPSGGDILRSAFGRDAVLELRLPVKTQQEADQRAAAAFANRSNDLLKGEGETFGRPDLLPDSCIELTGIGQQFSTCYYVAKTVHRYDTSGYRTRFSVERPVA</sequence>